<feature type="non-terminal residue" evidence="2">
    <location>
        <position position="1"/>
    </location>
</feature>
<feature type="region of interest" description="Disordered" evidence="1">
    <location>
        <begin position="100"/>
        <end position="134"/>
    </location>
</feature>
<reference evidence="2 3" key="1">
    <citation type="journal article" date="2020" name="G3 (Bethesda)">
        <title>Improved Reference Genome for Cyclotella cryptica CCMP332, a Model for Cell Wall Morphogenesis, Salinity Adaptation, and Lipid Production in Diatoms (Bacillariophyta).</title>
        <authorList>
            <person name="Roberts W.R."/>
            <person name="Downey K.M."/>
            <person name="Ruck E.C."/>
            <person name="Traller J.C."/>
            <person name="Alverson A.J."/>
        </authorList>
    </citation>
    <scope>NUCLEOTIDE SEQUENCE [LARGE SCALE GENOMIC DNA]</scope>
    <source>
        <strain evidence="2 3">CCMP332</strain>
    </source>
</reference>
<dbReference type="AlphaFoldDB" id="A0ABD3QCU6"/>
<proteinExistence type="predicted"/>
<protein>
    <submittedName>
        <fullName evidence="2">Uncharacterized protein</fullName>
    </submittedName>
</protein>
<comment type="caution">
    <text evidence="2">The sequence shown here is derived from an EMBL/GenBank/DDBJ whole genome shotgun (WGS) entry which is preliminary data.</text>
</comment>
<dbReference type="Proteomes" id="UP001516023">
    <property type="component" value="Unassembled WGS sequence"/>
</dbReference>
<name>A0ABD3QCU6_9STRA</name>
<organism evidence="2 3">
    <name type="scientific">Cyclotella cryptica</name>
    <dbReference type="NCBI Taxonomy" id="29204"/>
    <lineage>
        <taxon>Eukaryota</taxon>
        <taxon>Sar</taxon>
        <taxon>Stramenopiles</taxon>
        <taxon>Ochrophyta</taxon>
        <taxon>Bacillariophyta</taxon>
        <taxon>Coscinodiscophyceae</taxon>
        <taxon>Thalassiosirophycidae</taxon>
        <taxon>Stephanodiscales</taxon>
        <taxon>Stephanodiscaceae</taxon>
        <taxon>Cyclotella</taxon>
    </lineage>
</organism>
<evidence type="ECO:0000313" key="2">
    <source>
        <dbReference type="EMBL" id="KAL3797884.1"/>
    </source>
</evidence>
<dbReference type="EMBL" id="JABMIG020000051">
    <property type="protein sequence ID" value="KAL3797884.1"/>
    <property type="molecule type" value="Genomic_DNA"/>
</dbReference>
<gene>
    <name evidence="2" type="ORF">HJC23_006922</name>
</gene>
<evidence type="ECO:0000256" key="1">
    <source>
        <dbReference type="SAM" id="MobiDB-lite"/>
    </source>
</evidence>
<feature type="region of interest" description="Disordered" evidence="1">
    <location>
        <begin position="1"/>
        <end position="24"/>
    </location>
</feature>
<sequence length="270" mass="30452">EGEDELLQSPRETERNLSGTERNHHLKLPQLRQTYNIPVLMSDCAVEAARALSSYEENRARNIERNNARLRSLGLISVGEEKLSNDAAWGRNQRRLLCEDDGGHSSCHDEEHDSRKTKKRTKTPAVPKEGSRKSRRLMKLAVEFSSSDEHKEEDASERKEMVLKERDALVAECREARQRAALEVANAGVDVAGKENPTASYEHCLMRVRTMSEKGLKNRIRAIERAAGKHCVVKMAIFKSCLQDEGLWEIAEMAADALERLKGLLPPPSD</sequence>
<keyword evidence="3" id="KW-1185">Reference proteome</keyword>
<accession>A0ABD3QCU6</accession>
<evidence type="ECO:0000313" key="3">
    <source>
        <dbReference type="Proteomes" id="UP001516023"/>
    </source>
</evidence>
<feature type="compositionally biased region" description="Basic and acidic residues" evidence="1">
    <location>
        <begin position="100"/>
        <end position="114"/>
    </location>
</feature>